<name>A0A498HAE1_MALDO</name>
<protein>
    <recommendedName>
        <fullName evidence="3">PDZ domain-containing protein</fullName>
    </recommendedName>
</protein>
<accession>A0A498HAE1</accession>
<dbReference type="STRING" id="3750.A0A498HAE1"/>
<keyword evidence="2" id="KW-1185">Reference proteome</keyword>
<dbReference type="PANTHER" id="PTHR46366">
    <property type="entry name" value="PRO-APOPTOTIC SERINE PROTEASE NMA111"/>
    <property type="match status" value="1"/>
</dbReference>
<reference evidence="1 2" key="1">
    <citation type="submission" date="2018-10" db="EMBL/GenBank/DDBJ databases">
        <title>A high-quality apple genome assembly.</title>
        <authorList>
            <person name="Hu J."/>
        </authorList>
    </citation>
    <scope>NUCLEOTIDE SEQUENCE [LARGE SCALE GENOMIC DNA]</scope>
    <source>
        <strain evidence="2">cv. HFTH1</strain>
        <tissue evidence="1">Young leaf</tissue>
    </source>
</reference>
<evidence type="ECO:0008006" key="3">
    <source>
        <dbReference type="Google" id="ProtNLM"/>
    </source>
</evidence>
<comment type="caution">
    <text evidence="1">The sequence shown here is derived from an EMBL/GenBank/DDBJ whole genome shotgun (WGS) entry which is preliminary data.</text>
</comment>
<dbReference type="EMBL" id="RDQH01000343">
    <property type="protein sequence ID" value="RXH67800.1"/>
    <property type="molecule type" value="Genomic_DNA"/>
</dbReference>
<proteinExistence type="predicted"/>
<evidence type="ECO:0000313" key="2">
    <source>
        <dbReference type="Proteomes" id="UP000290289"/>
    </source>
</evidence>
<organism evidence="1 2">
    <name type="scientific">Malus domestica</name>
    <name type="common">Apple</name>
    <name type="synonym">Pyrus malus</name>
    <dbReference type="NCBI Taxonomy" id="3750"/>
    <lineage>
        <taxon>Eukaryota</taxon>
        <taxon>Viridiplantae</taxon>
        <taxon>Streptophyta</taxon>
        <taxon>Embryophyta</taxon>
        <taxon>Tracheophyta</taxon>
        <taxon>Spermatophyta</taxon>
        <taxon>Magnoliopsida</taxon>
        <taxon>eudicotyledons</taxon>
        <taxon>Gunneridae</taxon>
        <taxon>Pentapetalae</taxon>
        <taxon>rosids</taxon>
        <taxon>fabids</taxon>
        <taxon>Rosales</taxon>
        <taxon>Rosaceae</taxon>
        <taxon>Amygdaloideae</taxon>
        <taxon>Maleae</taxon>
        <taxon>Malus</taxon>
    </lineage>
</organism>
<dbReference type="PANTHER" id="PTHR46366:SF1">
    <property type="entry name" value="PDZ DOMAIN-CONTAINING PROTEIN C1685.05"/>
    <property type="match status" value="1"/>
</dbReference>
<dbReference type="AlphaFoldDB" id="A0A498HAE1"/>
<dbReference type="Proteomes" id="UP000290289">
    <property type="component" value="Chromosome 17"/>
</dbReference>
<gene>
    <name evidence="1" type="ORF">DVH24_027947</name>
</gene>
<sequence>MASLSLAIYSSPPCFLGLYHKGRDSFVNKWEAISIPRGTLQVTFVHKGFDETRRLGLQSETEQLVRHASPEGETGMLVVDFVAPGGLAYKCLAPGDVLVCMNGKSDIRFPRGFHNPQQKLQIHDPCFSLTPWHPHKWSSSPSHSLCSKSSNMFKAFSFLLLFQASVVFTLSEAKLSIIHPEPATKGFNISNVQNAGSCSMGDWS</sequence>
<evidence type="ECO:0000313" key="1">
    <source>
        <dbReference type="EMBL" id="RXH67800.1"/>
    </source>
</evidence>